<accession>A0A058ZB06</accession>
<dbReference type="RefSeq" id="XP_009493183.1">
    <property type="nucleotide sequence ID" value="XM_009494908.1"/>
</dbReference>
<protein>
    <submittedName>
        <fullName evidence="1">Uncharacterized protein</fullName>
    </submittedName>
</protein>
<organism evidence="1">
    <name type="scientific">Fonticula alba</name>
    <name type="common">Slime mold</name>
    <dbReference type="NCBI Taxonomy" id="691883"/>
    <lineage>
        <taxon>Eukaryota</taxon>
        <taxon>Rotosphaerida</taxon>
        <taxon>Fonticulaceae</taxon>
        <taxon>Fonticula</taxon>
    </lineage>
</organism>
<dbReference type="AlphaFoldDB" id="A0A058ZB06"/>
<evidence type="ECO:0000313" key="2">
    <source>
        <dbReference type="Proteomes" id="UP000030693"/>
    </source>
</evidence>
<name>A0A058ZB06_FONAL</name>
<dbReference type="GeneID" id="20525748"/>
<sequence>MSYVDLRLLALAVFPARGVPDKPISHPWSEPLLGLLMGLLGTGQPDFQPIPADHPDLPDVEVEQGLIAVVGVVHSVSEEGQTHIFKPNDILAGLVPLRHFLEMINGVGPASRTVALHHLYFGKSISLSQMLARLQAARPPDAIDSLSDPGYHELRCSALLLAGTLQAGVSAMWALTTGFSGPGASYAPLATNILVSPANTLPAHMLALLAHDFNLIPVGVAKFTASEMDMGHLPAPHVAPSNASFRQLLLVSSGSEQESTAAEGALSQAGTPRRVVSPSALHRHCVDWADGLGFELVARFVRAPATRSGSSDVCPLSWHQAATVVAPMGCVFVGALPHSRLEMAAATAAKAAGDSPEAFPPGELPRPTLEVLWRKSARVTLADLGHWLDSGAKRGYLLHMIQAYLDTYSSSLPEAYTGGLGFGAPAAAGGPSVLGLGVAHAGSHLACWHLSAADIASQSGPLPGALEVLAFGLASG</sequence>
<dbReference type="Proteomes" id="UP000030693">
    <property type="component" value="Unassembled WGS sequence"/>
</dbReference>
<proteinExistence type="predicted"/>
<dbReference type="EMBL" id="KB932202">
    <property type="protein sequence ID" value="KCV71605.1"/>
    <property type="molecule type" value="Genomic_DNA"/>
</dbReference>
<gene>
    <name evidence="1" type="ORF">H696_01023</name>
</gene>
<keyword evidence="2" id="KW-1185">Reference proteome</keyword>
<evidence type="ECO:0000313" key="1">
    <source>
        <dbReference type="EMBL" id="KCV71605.1"/>
    </source>
</evidence>
<reference evidence="1" key="1">
    <citation type="submission" date="2013-04" db="EMBL/GenBank/DDBJ databases">
        <title>The Genome Sequence of Fonticula alba ATCC 38817.</title>
        <authorList>
            <consortium name="The Broad Institute Genomics Platform"/>
            <person name="Russ C."/>
            <person name="Cuomo C."/>
            <person name="Burger G."/>
            <person name="Gray M.W."/>
            <person name="Holland P.W.H."/>
            <person name="King N."/>
            <person name="Lang F.B.F."/>
            <person name="Roger A.J."/>
            <person name="Ruiz-Trillo I."/>
            <person name="Brown M."/>
            <person name="Walker B."/>
            <person name="Young S."/>
            <person name="Zeng Q."/>
            <person name="Gargeya S."/>
            <person name="Fitzgerald M."/>
            <person name="Haas B."/>
            <person name="Abouelleil A."/>
            <person name="Allen A.W."/>
            <person name="Alvarado L."/>
            <person name="Arachchi H.M."/>
            <person name="Berlin A.M."/>
            <person name="Chapman S.B."/>
            <person name="Gainer-Dewar J."/>
            <person name="Goldberg J."/>
            <person name="Griggs A."/>
            <person name="Gujja S."/>
            <person name="Hansen M."/>
            <person name="Howarth C."/>
            <person name="Imamovic A."/>
            <person name="Ireland A."/>
            <person name="Larimer J."/>
            <person name="McCowan C."/>
            <person name="Murphy C."/>
            <person name="Pearson M."/>
            <person name="Poon T.W."/>
            <person name="Priest M."/>
            <person name="Roberts A."/>
            <person name="Saif S."/>
            <person name="Shea T."/>
            <person name="Sisk P."/>
            <person name="Sykes S."/>
            <person name="Wortman J."/>
            <person name="Nusbaum C."/>
            <person name="Birren B."/>
        </authorList>
    </citation>
    <scope>NUCLEOTIDE SEQUENCE [LARGE SCALE GENOMIC DNA]</scope>
    <source>
        <strain evidence="1">ATCC 38817</strain>
    </source>
</reference>